<comment type="similarity">
    <text evidence="1">Belongs to the carbon-nitrogen hydrolase superfamily. NIT1/NIT2 family.</text>
</comment>
<evidence type="ECO:0000259" key="3">
    <source>
        <dbReference type="PROSITE" id="PS50263"/>
    </source>
</evidence>
<dbReference type="GO" id="GO:0016787">
    <property type="term" value="F:hydrolase activity"/>
    <property type="evidence" value="ECO:0007669"/>
    <property type="project" value="UniProtKB-KW"/>
</dbReference>
<dbReference type="Gene3D" id="3.60.110.10">
    <property type="entry name" value="Carbon-nitrogen hydrolase"/>
    <property type="match status" value="1"/>
</dbReference>
<proteinExistence type="inferred from homology"/>
<keyword evidence="2 4" id="KW-0378">Hydrolase</keyword>
<keyword evidence="5" id="KW-1185">Reference proteome</keyword>
<accession>A0ABV4BQJ7</accession>
<dbReference type="Pfam" id="PF00795">
    <property type="entry name" value="CN_hydrolase"/>
    <property type="match status" value="1"/>
</dbReference>
<feature type="domain" description="CN hydrolase" evidence="3">
    <location>
        <begin position="2"/>
        <end position="250"/>
    </location>
</feature>
<dbReference type="CDD" id="cd07572">
    <property type="entry name" value="nit"/>
    <property type="match status" value="1"/>
</dbReference>
<evidence type="ECO:0000313" key="4">
    <source>
        <dbReference type="EMBL" id="MEY8000011.1"/>
    </source>
</evidence>
<organism evidence="4 5">
    <name type="scientific">Clostridium moutaii</name>
    <dbReference type="NCBI Taxonomy" id="3240932"/>
    <lineage>
        <taxon>Bacteria</taxon>
        <taxon>Bacillati</taxon>
        <taxon>Bacillota</taxon>
        <taxon>Clostridia</taxon>
        <taxon>Eubacteriales</taxon>
        <taxon>Clostridiaceae</taxon>
        <taxon>Clostridium</taxon>
    </lineage>
</organism>
<evidence type="ECO:0000256" key="2">
    <source>
        <dbReference type="ARBA" id="ARBA00022801"/>
    </source>
</evidence>
<protein>
    <submittedName>
        <fullName evidence="4">Carbon-nitrogen hydrolase family protein</fullName>
    </submittedName>
</protein>
<dbReference type="InterPro" id="IPR001110">
    <property type="entry name" value="UPF0012_CS"/>
</dbReference>
<dbReference type="SUPFAM" id="SSF56317">
    <property type="entry name" value="Carbon-nitrogen hydrolase"/>
    <property type="match status" value="1"/>
</dbReference>
<dbReference type="Proteomes" id="UP001564657">
    <property type="component" value="Unassembled WGS sequence"/>
</dbReference>
<comment type="caution">
    <text evidence="4">The sequence shown here is derived from an EMBL/GenBank/DDBJ whole genome shotgun (WGS) entry which is preliminary data.</text>
</comment>
<dbReference type="PANTHER" id="PTHR23088">
    <property type="entry name" value="NITRILASE-RELATED"/>
    <property type="match status" value="1"/>
</dbReference>
<dbReference type="InterPro" id="IPR045254">
    <property type="entry name" value="Nit1/2_C-N_Hydrolase"/>
</dbReference>
<evidence type="ECO:0000256" key="1">
    <source>
        <dbReference type="ARBA" id="ARBA00010613"/>
    </source>
</evidence>
<sequence length="276" mass="31568">MIKIGLCQMMVSKSSKKDNLKKAQDMIYEAAHRGAEIIALPEMFNCYYNLKYFREYAESSYDYGETLDMLSSTAKELGIYLIGGSIPEVDKEGNLYNTSFIFDEDGKLIEKYRKIHLFDVNIKDKIAFKESDILTPGNKVMVIDTKWGKIGVAICYDIRFPELMRIMALKGAKIIFVPAVFNITTGSDHWETLFRSRAMDNQLYMVGIAPARDTNCSYVAYGNSLVVDPWGKIINILDEKEGILISELNLDYIEKIRNSLPILKNIRKDVYKITLL</sequence>
<gene>
    <name evidence="4" type="ORF">AB8U03_07330</name>
</gene>
<dbReference type="PANTHER" id="PTHR23088:SF30">
    <property type="entry name" value="OMEGA-AMIDASE NIT2"/>
    <property type="match status" value="1"/>
</dbReference>
<dbReference type="InterPro" id="IPR036526">
    <property type="entry name" value="C-N_Hydrolase_sf"/>
</dbReference>
<dbReference type="EMBL" id="JBGEWD010000005">
    <property type="protein sequence ID" value="MEY8000011.1"/>
    <property type="molecule type" value="Genomic_DNA"/>
</dbReference>
<dbReference type="PROSITE" id="PS01227">
    <property type="entry name" value="UPF0012"/>
    <property type="match status" value="1"/>
</dbReference>
<dbReference type="InterPro" id="IPR003010">
    <property type="entry name" value="C-N_Hydrolase"/>
</dbReference>
<name>A0ABV4BQJ7_9CLOT</name>
<reference evidence="4 5" key="1">
    <citation type="submission" date="2024-08" db="EMBL/GenBank/DDBJ databases">
        <title>Clostridium lapicellarii sp. nov., and Clostridium renhuaiense sp. nov., two species isolated from the mud in a fermentation cellar used for producing sauce-flavour Chinese liquors.</title>
        <authorList>
            <person name="Yang F."/>
            <person name="Wang H."/>
            <person name="Chen L.Q."/>
            <person name="Zhou N."/>
            <person name="Lu J.J."/>
            <person name="Pu X.X."/>
            <person name="Wan B."/>
            <person name="Wang L."/>
            <person name="Liu S.J."/>
        </authorList>
    </citation>
    <scope>NUCLEOTIDE SEQUENCE [LARGE SCALE GENOMIC DNA]</scope>
    <source>
        <strain evidence="4 5">MT-5</strain>
    </source>
</reference>
<dbReference type="PROSITE" id="PS50263">
    <property type="entry name" value="CN_HYDROLASE"/>
    <property type="match status" value="1"/>
</dbReference>
<dbReference type="RefSeq" id="WP_369703898.1">
    <property type="nucleotide sequence ID" value="NZ_JBGEWD010000005.1"/>
</dbReference>
<evidence type="ECO:0000313" key="5">
    <source>
        <dbReference type="Proteomes" id="UP001564657"/>
    </source>
</evidence>